<dbReference type="Proteomes" id="UP001194696">
    <property type="component" value="Unassembled WGS sequence"/>
</dbReference>
<feature type="compositionally biased region" description="Low complexity" evidence="1">
    <location>
        <begin position="362"/>
        <end position="381"/>
    </location>
</feature>
<evidence type="ECO:0000256" key="1">
    <source>
        <dbReference type="SAM" id="MobiDB-lite"/>
    </source>
</evidence>
<organism evidence="3 4">
    <name type="scientific">Linnemannia gamsii</name>
    <dbReference type="NCBI Taxonomy" id="64522"/>
    <lineage>
        <taxon>Eukaryota</taxon>
        <taxon>Fungi</taxon>
        <taxon>Fungi incertae sedis</taxon>
        <taxon>Mucoromycota</taxon>
        <taxon>Mortierellomycotina</taxon>
        <taxon>Mortierellomycetes</taxon>
        <taxon>Mortierellales</taxon>
        <taxon>Mortierellaceae</taxon>
        <taxon>Linnemannia</taxon>
    </lineage>
</organism>
<feature type="region of interest" description="Disordered" evidence="1">
    <location>
        <begin position="362"/>
        <end position="449"/>
    </location>
</feature>
<evidence type="ECO:0000256" key="2">
    <source>
        <dbReference type="SAM" id="Phobius"/>
    </source>
</evidence>
<feature type="compositionally biased region" description="Polar residues" evidence="1">
    <location>
        <begin position="392"/>
        <end position="403"/>
    </location>
</feature>
<feature type="transmembrane region" description="Helical" evidence="2">
    <location>
        <begin position="129"/>
        <end position="151"/>
    </location>
</feature>
<gene>
    <name evidence="3" type="ORF">BGZ96_003127</name>
</gene>
<accession>A0ABQ7K806</accession>
<dbReference type="EMBL" id="JAAAIM010000164">
    <property type="protein sequence ID" value="KAG0293247.1"/>
    <property type="molecule type" value="Genomic_DNA"/>
</dbReference>
<feature type="compositionally biased region" description="Low complexity" evidence="1">
    <location>
        <begin position="1"/>
        <end position="53"/>
    </location>
</feature>
<feature type="region of interest" description="Disordered" evidence="1">
    <location>
        <begin position="181"/>
        <end position="210"/>
    </location>
</feature>
<proteinExistence type="predicted"/>
<keyword evidence="2" id="KW-0812">Transmembrane</keyword>
<feature type="compositionally biased region" description="Gly residues" evidence="1">
    <location>
        <begin position="195"/>
        <end position="205"/>
    </location>
</feature>
<name>A0ABQ7K806_9FUNG</name>
<reference evidence="3 4" key="1">
    <citation type="journal article" date="2020" name="Fungal Divers.">
        <title>Resolving the Mortierellaceae phylogeny through synthesis of multi-gene phylogenetics and phylogenomics.</title>
        <authorList>
            <person name="Vandepol N."/>
            <person name="Liber J."/>
            <person name="Desiro A."/>
            <person name="Na H."/>
            <person name="Kennedy M."/>
            <person name="Barry K."/>
            <person name="Grigoriev I.V."/>
            <person name="Miller A.N."/>
            <person name="O'Donnell K."/>
            <person name="Stajich J.E."/>
            <person name="Bonito G."/>
        </authorList>
    </citation>
    <scope>NUCLEOTIDE SEQUENCE [LARGE SCALE GENOMIC DNA]</scope>
    <source>
        <strain evidence="3 4">AD045</strain>
    </source>
</reference>
<feature type="region of interest" description="Disordered" evidence="1">
    <location>
        <begin position="1"/>
        <end position="92"/>
    </location>
</feature>
<keyword evidence="2" id="KW-1133">Transmembrane helix</keyword>
<comment type="caution">
    <text evidence="3">The sequence shown here is derived from an EMBL/GenBank/DDBJ whole genome shotgun (WGS) entry which is preliminary data.</text>
</comment>
<sequence length="449" mass="47608">MTTSELPPTMTTTEPPPTTTTTTIEPPPTTTTTTNLTPTTTTEPLPPTTTSTRTRTRTTRTRSTITASDSPTTTTNSGPIIPTTNSDPIIPTTNSDPIIPTTSSTASSGIIVSPTLPPSSDKSGMSTGAIVGIVIAVLLALIAALISAFLIKRRRRRRFNRTSDTLFNPVNNNATLAMQESQHYHPASPRKDFPGTGGGSGGGGLRGRESVEPLNVHPFATTMLVNGNTRASSGGSDNSATSSAIAAASGLQDGGLYPFEADPGYSHFYHNGGAAGVGYLPPTEPAYSQYGGWNDPASSSEYNMMPGVGPGDYHSDPEEAVAYAQYEQEQQDMYLHQLMMMQQHGQEQGEILHSPVEYYDPIPATAATTSPPSAINSPSASEPRSVREYYSLTENDPAYNSKSEPWASPKRNPQVLIPPAATSASGTREADDQLKVQVPYANDAMKRPT</sequence>
<keyword evidence="4" id="KW-1185">Reference proteome</keyword>
<feature type="compositionally biased region" description="Low complexity" evidence="1">
    <location>
        <begin position="61"/>
        <end position="77"/>
    </location>
</feature>
<evidence type="ECO:0000313" key="3">
    <source>
        <dbReference type="EMBL" id="KAG0293247.1"/>
    </source>
</evidence>
<protein>
    <submittedName>
        <fullName evidence="3">Uncharacterized protein</fullName>
    </submittedName>
</protein>
<evidence type="ECO:0000313" key="4">
    <source>
        <dbReference type="Proteomes" id="UP001194696"/>
    </source>
</evidence>
<keyword evidence="2" id="KW-0472">Membrane</keyword>
<feature type="non-terminal residue" evidence="3">
    <location>
        <position position="449"/>
    </location>
</feature>